<reference evidence="1" key="1">
    <citation type="journal article" date="2015" name="Nature">
        <title>Complex archaea that bridge the gap between prokaryotes and eukaryotes.</title>
        <authorList>
            <person name="Spang A."/>
            <person name="Saw J.H."/>
            <person name="Jorgensen S.L."/>
            <person name="Zaremba-Niedzwiedzka K."/>
            <person name="Martijn J."/>
            <person name="Lind A.E."/>
            <person name="van Eijk R."/>
            <person name="Schleper C."/>
            <person name="Guy L."/>
            <person name="Ettema T.J."/>
        </authorList>
    </citation>
    <scope>NUCLEOTIDE SEQUENCE</scope>
</reference>
<organism evidence="1">
    <name type="scientific">marine sediment metagenome</name>
    <dbReference type="NCBI Taxonomy" id="412755"/>
    <lineage>
        <taxon>unclassified sequences</taxon>
        <taxon>metagenomes</taxon>
        <taxon>ecological metagenomes</taxon>
    </lineage>
</organism>
<protein>
    <recommendedName>
        <fullName evidence="2">Carrier domain-containing protein</fullName>
    </recommendedName>
</protein>
<evidence type="ECO:0008006" key="2">
    <source>
        <dbReference type="Google" id="ProtNLM"/>
    </source>
</evidence>
<sequence length="83" mass="9006">MNDVDSRLKNCFLAVFPDLSADGVADATITSVEDWDSVSLVTLLSLVEEEFDVPILGDDVETLTSFMLISENLNARLRGATPS</sequence>
<accession>A0A0F9E5I7</accession>
<dbReference type="EMBL" id="LAZR01038544">
    <property type="protein sequence ID" value="KKL19278.1"/>
    <property type="molecule type" value="Genomic_DNA"/>
</dbReference>
<dbReference type="SUPFAM" id="SSF47336">
    <property type="entry name" value="ACP-like"/>
    <property type="match status" value="1"/>
</dbReference>
<name>A0A0F9E5I7_9ZZZZ</name>
<dbReference type="AlphaFoldDB" id="A0A0F9E5I7"/>
<dbReference type="InterPro" id="IPR036736">
    <property type="entry name" value="ACP-like_sf"/>
</dbReference>
<dbReference type="Gene3D" id="1.10.1200.10">
    <property type="entry name" value="ACP-like"/>
    <property type="match status" value="1"/>
</dbReference>
<comment type="caution">
    <text evidence="1">The sequence shown here is derived from an EMBL/GenBank/DDBJ whole genome shotgun (WGS) entry which is preliminary data.</text>
</comment>
<evidence type="ECO:0000313" key="1">
    <source>
        <dbReference type="EMBL" id="KKL19278.1"/>
    </source>
</evidence>
<gene>
    <name evidence="1" type="ORF">LCGC14_2467060</name>
</gene>
<proteinExistence type="predicted"/>